<comment type="caution">
    <text evidence="2">The sequence shown here is derived from an EMBL/GenBank/DDBJ whole genome shotgun (WGS) entry which is preliminary data.</text>
</comment>
<keyword evidence="3" id="KW-1185">Reference proteome</keyword>
<evidence type="ECO:0000256" key="1">
    <source>
        <dbReference type="SAM" id="MobiDB-lite"/>
    </source>
</evidence>
<feature type="region of interest" description="Disordered" evidence="1">
    <location>
        <begin position="63"/>
        <end position="84"/>
    </location>
</feature>
<protein>
    <submittedName>
        <fullName evidence="2">Uncharacterized protein</fullName>
    </submittedName>
</protein>
<sequence length="84" mass="8765">MPQSVVADDCGSDDLEIRGDLIILLGDDDSRASKAEVNDSGLYTESVAADEGLLDSLETFIHSTTPAPPNSDLEAATLGSRVSN</sequence>
<dbReference type="OrthoDB" id="5380548at2759"/>
<proteinExistence type="predicted"/>
<accession>A0A9P7Y9C8</accession>
<organism evidence="2 3">
    <name type="scientific">Amylocarpus encephaloides</name>
    <dbReference type="NCBI Taxonomy" id="45428"/>
    <lineage>
        <taxon>Eukaryota</taxon>
        <taxon>Fungi</taxon>
        <taxon>Dikarya</taxon>
        <taxon>Ascomycota</taxon>
        <taxon>Pezizomycotina</taxon>
        <taxon>Leotiomycetes</taxon>
        <taxon>Helotiales</taxon>
        <taxon>Helotiales incertae sedis</taxon>
        <taxon>Amylocarpus</taxon>
    </lineage>
</organism>
<dbReference type="EMBL" id="MU251850">
    <property type="protein sequence ID" value="KAG9228860.1"/>
    <property type="molecule type" value="Genomic_DNA"/>
</dbReference>
<dbReference type="AlphaFoldDB" id="A0A9P7Y9C8"/>
<dbReference type="Proteomes" id="UP000824998">
    <property type="component" value="Unassembled WGS sequence"/>
</dbReference>
<evidence type="ECO:0000313" key="2">
    <source>
        <dbReference type="EMBL" id="KAG9228860.1"/>
    </source>
</evidence>
<evidence type="ECO:0000313" key="3">
    <source>
        <dbReference type="Proteomes" id="UP000824998"/>
    </source>
</evidence>
<name>A0A9P7Y9C8_9HELO</name>
<reference evidence="2" key="1">
    <citation type="journal article" date="2021" name="IMA Fungus">
        <title>Genomic characterization of three marine fungi, including Emericellopsis atlantica sp. nov. with signatures of a generalist lifestyle and marine biomass degradation.</title>
        <authorList>
            <person name="Hagestad O.C."/>
            <person name="Hou L."/>
            <person name="Andersen J.H."/>
            <person name="Hansen E.H."/>
            <person name="Altermark B."/>
            <person name="Li C."/>
            <person name="Kuhnert E."/>
            <person name="Cox R.J."/>
            <person name="Crous P.W."/>
            <person name="Spatafora J.W."/>
            <person name="Lail K."/>
            <person name="Amirebrahimi M."/>
            <person name="Lipzen A."/>
            <person name="Pangilinan J."/>
            <person name="Andreopoulos W."/>
            <person name="Hayes R.D."/>
            <person name="Ng V."/>
            <person name="Grigoriev I.V."/>
            <person name="Jackson S.A."/>
            <person name="Sutton T.D.S."/>
            <person name="Dobson A.D.W."/>
            <person name="Rama T."/>
        </authorList>
    </citation>
    <scope>NUCLEOTIDE SEQUENCE</scope>
    <source>
        <strain evidence="2">TRa018bII</strain>
    </source>
</reference>
<gene>
    <name evidence="2" type="ORF">BJ875DRAFT_489458</name>
</gene>